<reference evidence="1" key="1">
    <citation type="submission" date="2020-06" db="EMBL/GenBank/DDBJ databases">
        <authorList>
            <person name="Li T."/>
            <person name="Hu X."/>
            <person name="Zhang T."/>
            <person name="Song X."/>
            <person name="Zhang H."/>
            <person name="Dai N."/>
            <person name="Sheng W."/>
            <person name="Hou X."/>
            <person name="Wei L."/>
        </authorList>
    </citation>
    <scope>NUCLEOTIDE SEQUENCE</scope>
    <source>
        <strain evidence="1">KEN1</strain>
        <tissue evidence="1">Leaf</tissue>
    </source>
</reference>
<dbReference type="PANTHER" id="PTHR35218:SF9">
    <property type="entry name" value="ENDONUCLEASE_EXONUCLEASE_PHOSPHATASE DOMAIN-CONTAINING PROTEIN"/>
    <property type="match status" value="1"/>
</dbReference>
<name>A0AAW2TKJ5_9LAMI</name>
<comment type="caution">
    <text evidence="1">The sequence shown here is derived from an EMBL/GenBank/DDBJ whole genome shotgun (WGS) entry which is preliminary data.</text>
</comment>
<gene>
    <name evidence="1" type="ORF">Slati_3843000</name>
</gene>
<dbReference type="SUPFAM" id="SSF56219">
    <property type="entry name" value="DNase I-like"/>
    <property type="match status" value="1"/>
</dbReference>
<dbReference type="AlphaFoldDB" id="A0AAW2TKJ5"/>
<dbReference type="Gene3D" id="3.60.10.10">
    <property type="entry name" value="Endonuclease/exonuclease/phosphatase"/>
    <property type="match status" value="1"/>
</dbReference>
<accession>A0AAW2TKJ5</accession>
<evidence type="ECO:0000313" key="1">
    <source>
        <dbReference type="EMBL" id="KAL0405291.1"/>
    </source>
</evidence>
<reference evidence="1" key="2">
    <citation type="journal article" date="2024" name="Plant">
        <title>Genomic evolution and insights into agronomic trait innovations of Sesamum species.</title>
        <authorList>
            <person name="Miao H."/>
            <person name="Wang L."/>
            <person name="Qu L."/>
            <person name="Liu H."/>
            <person name="Sun Y."/>
            <person name="Le M."/>
            <person name="Wang Q."/>
            <person name="Wei S."/>
            <person name="Zheng Y."/>
            <person name="Lin W."/>
            <person name="Duan Y."/>
            <person name="Cao H."/>
            <person name="Xiong S."/>
            <person name="Wang X."/>
            <person name="Wei L."/>
            <person name="Li C."/>
            <person name="Ma Q."/>
            <person name="Ju M."/>
            <person name="Zhao R."/>
            <person name="Li G."/>
            <person name="Mu C."/>
            <person name="Tian Q."/>
            <person name="Mei H."/>
            <person name="Zhang T."/>
            <person name="Gao T."/>
            <person name="Zhang H."/>
        </authorList>
    </citation>
    <scope>NUCLEOTIDE SEQUENCE</scope>
    <source>
        <strain evidence="1">KEN1</strain>
    </source>
</reference>
<organism evidence="1">
    <name type="scientific">Sesamum latifolium</name>
    <dbReference type="NCBI Taxonomy" id="2727402"/>
    <lineage>
        <taxon>Eukaryota</taxon>
        <taxon>Viridiplantae</taxon>
        <taxon>Streptophyta</taxon>
        <taxon>Embryophyta</taxon>
        <taxon>Tracheophyta</taxon>
        <taxon>Spermatophyta</taxon>
        <taxon>Magnoliopsida</taxon>
        <taxon>eudicotyledons</taxon>
        <taxon>Gunneridae</taxon>
        <taxon>Pentapetalae</taxon>
        <taxon>asterids</taxon>
        <taxon>lamiids</taxon>
        <taxon>Lamiales</taxon>
        <taxon>Pedaliaceae</taxon>
        <taxon>Sesamum</taxon>
    </lineage>
</organism>
<dbReference type="EMBL" id="JACGWN010000014">
    <property type="protein sequence ID" value="KAL0405291.1"/>
    <property type="molecule type" value="Genomic_DNA"/>
</dbReference>
<dbReference type="InterPro" id="IPR036691">
    <property type="entry name" value="Endo/exonu/phosph_ase_sf"/>
</dbReference>
<proteinExistence type="predicted"/>
<sequence>MYDFSVESIRKNGGLAILWDKNVEVQLQNFSRNHIDVSIRLDEKHDWWRFTGFYDEPETSKMEASWNLLLALRTQSRRPWLCTADFSEILNQSEKAGGPPRPLWQMQNFSSSDQLPLLIALSQQPRLVGNRVRLFIFEDA</sequence>
<protein>
    <submittedName>
        <fullName evidence="1">Uncharacterized protein</fullName>
    </submittedName>
</protein>
<dbReference type="PANTHER" id="PTHR35218">
    <property type="entry name" value="RNASE H DOMAIN-CONTAINING PROTEIN"/>
    <property type="match status" value="1"/>
</dbReference>